<dbReference type="EMBL" id="CABDUW010000588">
    <property type="protein sequence ID" value="VTJ71788.1"/>
    <property type="molecule type" value="Genomic_DNA"/>
</dbReference>
<feature type="region of interest" description="Disordered" evidence="1">
    <location>
        <begin position="1"/>
        <end position="72"/>
    </location>
</feature>
<dbReference type="EMBL" id="WJEC01007861">
    <property type="protein sequence ID" value="KAF7466103.1"/>
    <property type="molecule type" value="Genomic_DNA"/>
</dbReference>
<organism evidence="3 4">
    <name type="scientific">Marmota monax</name>
    <name type="common">Woodchuck</name>
    <dbReference type="NCBI Taxonomy" id="9995"/>
    <lineage>
        <taxon>Eukaryota</taxon>
        <taxon>Metazoa</taxon>
        <taxon>Chordata</taxon>
        <taxon>Craniata</taxon>
        <taxon>Vertebrata</taxon>
        <taxon>Euteleostomi</taxon>
        <taxon>Mammalia</taxon>
        <taxon>Eutheria</taxon>
        <taxon>Euarchontoglires</taxon>
        <taxon>Glires</taxon>
        <taxon>Rodentia</taxon>
        <taxon>Sciuromorpha</taxon>
        <taxon>Sciuridae</taxon>
        <taxon>Xerinae</taxon>
        <taxon>Marmotini</taxon>
        <taxon>Marmota</taxon>
    </lineage>
</organism>
<evidence type="ECO:0000313" key="4">
    <source>
        <dbReference type="Proteomes" id="UP000335636"/>
    </source>
</evidence>
<dbReference type="AlphaFoldDB" id="A0A5E4BQ85"/>
<dbReference type="Proteomes" id="UP000335636">
    <property type="component" value="Unassembled WGS sequence"/>
</dbReference>
<evidence type="ECO:0000313" key="3">
    <source>
        <dbReference type="EMBL" id="VTJ71788.1"/>
    </source>
</evidence>
<protein>
    <submittedName>
        <fullName evidence="3">Uncharacterized protein</fullName>
    </submittedName>
</protein>
<proteinExistence type="predicted"/>
<reference evidence="2" key="2">
    <citation type="submission" date="2020-08" db="EMBL/GenBank/DDBJ databases">
        <authorList>
            <person name="Shumante A."/>
            <person name="Zimin A.V."/>
            <person name="Puiu D."/>
            <person name="Salzberg S.L."/>
        </authorList>
    </citation>
    <scope>NUCLEOTIDE SEQUENCE</scope>
    <source>
        <strain evidence="2">WC2-LM</strain>
        <tissue evidence="2">Liver</tissue>
    </source>
</reference>
<evidence type="ECO:0000256" key="1">
    <source>
        <dbReference type="SAM" id="MobiDB-lite"/>
    </source>
</evidence>
<accession>A0A5E4BQ85</accession>
<sequence length="72" mass="7751">MRPGDGGDAESLQCVSESERTAPGEQVPVARRAHQRASKQRPPCIPVSPRLHPSLPSPQTSEGVRSGPRKEI</sequence>
<gene>
    <name evidence="2" type="ORF">GHT09_002893</name>
    <name evidence="3" type="ORF">MONAX_5E030088</name>
</gene>
<reference evidence="3 4" key="1">
    <citation type="submission" date="2019-04" db="EMBL/GenBank/DDBJ databases">
        <authorList>
            <person name="Alioto T."/>
            <person name="Alioto T."/>
        </authorList>
    </citation>
    <scope>NUCLEOTIDE SEQUENCE [LARGE SCALE GENOMIC DNA]</scope>
</reference>
<evidence type="ECO:0000313" key="2">
    <source>
        <dbReference type="EMBL" id="KAF7466103.1"/>
    </source>
</evidence>
<name>A0A5E4BQ85_MARMO</name>
<keyword evidence="4" id="KW-1185">Reference proteome</keyword>
<dbReference type="Proteomes" id="UP000662637">
    <property type="component" value="Unassembled WGS sequence"/>
</dbReference>